<dbReference type="Pfam" id="PF00690">
    <property type="entry name" value="Cation_ATPase_N"/>
    <property type="match status" value="1"/>
</dbReference>
<gene>
    <name evidence="12" type="ORF">CSW25_00565</name>
    <name evidence="11" type="ORF">CSW33_06995</name>
</gene>
<dbReference type="FunFam" id="3.40.50.1000:FF:000028">
    <property type="entry name" value="Calcium-transporting P-type ATPase, putative"/>
    <property type="match status" value="1"/>
</dbReference>
<feature type="transmembrane region" description="Helical" evidence="9">
    <location>
        <begin position="220"/>
        <end position="238"/>
    </location>
</feature>
<accession>A0A430S879</accession>
<evidence type="ECO:0000256" key="5">
    <source>
        <dbReference type="ARBA" id="ARBA00022840"/>
    </source>
</evidence>
<keyword evidence="8 9" id="KW-0472">Membrane</keyword>
<dbReference type="Pfam" id="PF00689">
    <property type="entry name" value="Cation_ATPase_C"/>
    <property type="match status" value="1"/>
</dbReference>
<dbReference type="SMART" id="SM00831">
    <property type="entry name" value="Cation_ATPase_N"/>
    <property type="match status" value="1"/>
</dbReference>
<dbReference type="SUPFAM" id="SSF81660">
    <property type="entry name" value="Metal cation-transporting ATPase, ATP-binding domain N"/>
    <property type="match status" value="1"/>
</dbReference>
<comment type="similarity">
    <text evidence="2">Belongs to the cation transport ATPase (P-type) (TC 3.A.3) family. Type IIA subfamily.</text>
</comment>
<feature type="transmembrane region" description="Helical" evidence="9">
    <location>
        <begin position="64"/>
        <end position="84"/>
    </location>
</feature>
<keyword evidence="6" id="KW-1278">Translocase</keyword>
<feature type="transmembrane region" description="Helical" evidence="9">
    <location>
        <begin position="685"/>
        <end position="707"/>
    </location>
</feature>
<name>A0A430S879_THESC</name>
<comment type="subcellular location">
    <subcellularLocation>
        <location evidence="1">Membrane</location>
        <topology evidence="1">Multi-pass membrane protein</topology>
    </subcellularLocation>
</comment>
<dbReference type="InterPro" id="IPR006068">
    <property type="entry name" value="ATPase_P-typ_cation-transptr_C"/>
</dbReference>
<evidence type="ECO:0000256" key="4">
    <source>
        <dbReference type="ARBA" id="ARBA00022741"/>
    </source>
</evidence>
<keyword evidence="5" id="KW-0067">ATP-binding</keyword>
<sequence length="812" mass="88072">MRGLTSQEAQKRLVEYGPNALPEKPSEPLWQRFLRQFQSPLIYILLFALAVDLGLWLYEGAHGLPLEALAILAILILNATLGTLQEKRSEEALRRLKALAEPMAWVLRDGRFQHLPSREIVPGDVVRLEAGDRIPADGVLLEASGVLVDESLLTGESVPVEKRVRDEVFSGTLLVRGRALMEVSRTGLRSAMGRIAGLLAEMEEEKTPLERRLEAFGHRVARWVMGLAAALVALGFLAEGFSAQVLLFAVALAVAAVPEGLPAVLTLALALGVERMARRKAVVRRLAAVEALGSVTVIATDKTGTLTENRMEVQKVVGPDPQRALLAMVLCNDADLETGAGDPLELGLLRYAARHLNVQQVRHEHPRLSERPFDSAWKYMRVTTPEGSFLKGAPEALIPRLALSPEDKASLLEQAEAYAKEGFRVLALAHGEGEREEGLSFLGFVLLLDPPRPEVPEAVAKVLKAGVRVVMVTGDHPATALAIARQVGIPAEVVATGDEIGELSDEELLEVDVFARVKPEDKLRIVEAFRKAGEVVAMTGDGINDAPALKRADVGVAMGQRGSDVSREVADLVLMDDNFATIVAAIEEGRSIYENIQKFIRFLFSTNLSEVLVVALGMVFAALLNLRDEAGYLLLPLTAVQILWINLVTDGLPALALALDRNPGVLERPPRPKDSPLLDAPSLRFILLTGTIKAAFALSLLALLPGWGRIQAPLGAAEVARTATFHFMTLGQLFFAYAARHTHLMPLPNPYLHGAVALGIVIQLLLGTLAPGVLEAVPVPAWIWGLALGMALLAWLMAEGIDRLVWRKEVKR</sequence>
<dbReference type="EMBL" id="PEMD01000222">
    <property type="protein sequence ID" value="RTH31864.1"/>
    <property type="molecule type" value="Genomic_DNA"/>
</dbReference>
<dbReference type="RefSeq" id="WP_038030135.1">
    <property type="nucleotide sequence ID" value="NZ_PELO01000111.1"/>
</dbReference>
<dbReference type="Gene3D" id="1.20.1110.10">
    <property type="entry name" value="Calcium-transporting ATPase, transmembrane domain"/>
    <property type="match status" value="2"/>
</dbReference>
<proteinExistence type="inferred from homology"/>
<feature type="transmembrane region" description="Helical" evidence="9">
    <location>
        <begin position="751"/>
        <end position="773"/>
    </location>
</feature>
<dbReference type="SFLD" id="SFLDF00027">
    <property type="entry name" value="p-type_atpase"/>
    <property type="match status" value="1"/>
</dbReference>
<dbReference type="GO" id="GO:0016020">
    <property type="term" value="C:membrane"/>
    <property type="evidence" value="ECO:0007669"/>
    <property type="project" value="UniProtKB-SubCell"/>
</dbReference>
<dbReference type="PANTHER" id="PTHR42861">
    <property type="entry name" value="CALCIUM-TRANSPORTING ATPASE"/>
    <property type="match status" value="1"/>
</dbReference>
<dbReference type="InterPro" id="IPR059000">
    <property type="entry name" value="ATPase_P-type_domA"/>
</dbReference>
<dbReference type="GO" id="GO:0016887">
    <property type="term" value="F:ATP hydrolysis activity"/>
    <property type="evidence" value="ECO:0007669"/>
    <property type="project" value="InterPro"/>
</dbReference>
<dbReference type="SUPFAM" id="SSF56784">
    <property type="entry name" value="HAD-like"/>
    <property type="match status" value="1"/>
</dbReference>
<dbReference type="PRINTS" id="PR00119">
    <property type="entry name" value="CATATPASE"/>
</dbReference>
<dbReference type="Proteomes" id="UP000287962">
    <property type="component" value="Unassembled WGS sequence"/>
</dbReference>
<reference evidence="12" key="1">
    <citation type="submission" date="2017-10" db="EMBL/GenBank/DDBJ databases">
        <authorList>
            <person name="Wilpiszeski R.L."/>
            <person name="Zhidan Z."/>
            <person name="House C.H."/>
        </authorList>
    </citation>
    <scope>NUCLEOTIDE SEQUENCE</scope>
    <source>
        <strain evidence="12">12_S12</strain>
    </source>
</reference>
<evidence type="ECO:0000313" key="13">
    <source>
        <dbReference type="Proteomes" id="UP000286928"/>
    </source>
</evidence>
<dbReference type="InterPro" id="IPR036412">
    <property type="entry name" value="HAD-like_sf"/>
</dbReference>
<dbReference type="InterPro" id="IPR023214">
    <property type="entry name" value="HAD_sf"/>
</dbReference>
<dbReference type="Gene3D" id="2.70.150.10">
    <property type="entry name" value="Calcium-transporting ATPase, cytoplasmic transduction domain A"/>
    <property type="match status" value="1"/>
</dbReference>
<evidence type="ECO:0000256" key="6">
    <source>
        <dbReference type="ARBA" id="ARBA00022967"/>
    </source>
</evidence>
<feature type="transmembrane region" description="Helical" evidence="9">
    <location>
        <begin position="41"/>
        <end position="58"/>
    </location>
</feature>
<dbReference type="SUPFAM" id="SSF81665">
    <property type="entry name" value="Calcium ATPase, transmembrane domain M"/>
    <property type="match status" value="1"/>
</dbReference>
<dbReference type="Pfam" id="PF00702">
    <property type="entry name" value="Hydrolase"/>
    <property type="match status" value="1"/>
</dbReference>
<keyword evidence="4" id="KW-0547">Nucleotide-binding</keyword>
<evidence type="ECO:0000259" key="10">
    <source>
        <dbReference type="SMART" id="SM00831"/>
    </source>
</evidence>
<dbReference type="EMBL" id="PEML01000011">
    <property type="protein sequence ID" value="RTI10118.1"/>
    <property type="molecule type" value="Genomic_DNA"/>
</dbReference>
<evidence type="ECO:0000313" key="12">
    <source>
        <dbReference type="EMBL" id="RTI10118.1"/>
    </source>
</evidence>
<dbReference type="Gene3D" id="3.40.50.1000">
    <property type="entry name" value="HAD superfamily/HAD-like"/>
    <property type="match status" value="1"/>
</dbReference>
<organism evidence="11 13">
    <name type="scientific">Thermus scotoductus</name>
    <dbReference type="NCBI Taxonomy" id="37636"/>
    <lineage>
        <taxon>Bacteria</taxon>
        <taxon>Thermotogati</taxon>
        <taxon>Deinococcota</taxon>
        <taxon>Deinococci</taxon>
        <taxon>Thermales</taxon>
        <taxon>Thermaceae</taxon>
        <taxon>Thermus</taxon>
    </lineage>
</organism>
<feature type="transmembrane region" description="Helical" evidence="9">
    <location>
        <begin position="630"/>
        <end position="649"/>
    </location>
</feature>
<feature type="transmembrane region" description="Helical" evidence="9">
    <location>
        <begin position="719"/>
        <end position="739"/>
    </location>
</feature>
<keyword evidence="11" id="KW-0378">Hydrolase</keyword>
<evidence type="ECO:0000256" key="9">
    <source>
        <dbReference type="SAM" id="Phobius"/>
    </source>
</evidence>
<feature type="transmembrane region" description="Helical" evidence="9">
    <location>
        <begin position="779"/>
        <end position="798"/>
    </location>
</feature>
<dbReference type="InterPro" id="IPR001757">
    <property type="entry name" value="P_typ_ATPase"/>
</dbReference>
<dbReference type="Proteomes" id="UP000286928">
    <property type="component" value="Unassembled WGS sequence"/>
</dbReference>
<dbReference type="Gene3D" id="3.40.1110.10">
    <property type="entry name" value="Calcium-transporting ATPase, cytoplasmic domain N"/>
    <property type="match status" value="1"/>
</dbReference>
<keyword evidence="7 9" id="KW-1133">Transmembrane helix</keyword>
<dbReference type="SFLD" id="SFLDG00002">
    <property type="entry name" value="C1.7:_P-type_atpase_like"/>
    <property type="match status" value="1"/>
</dbReference>
<evidence type="ECO:0000256" key="7">
    <source>
        <dbReference type="ARBA" id="ARBA00022989"/>
    </source>
</evidence>
<reference evidence="13 14" key="2">
    <citation type="journal article" date="2019" name="Extremophiles">
        <title>Biogeography of thermophiles and predominance of Thermus scotoductus in domestic water heaters.</title>
        <authorList>
            <person name="Wilpiszeski R.L."/>
            <person name="Zhang Z."/>
            <person name="House C.H."/>
        </authorList>
    </citation>
    <scope>NUCLEOTIDE SEQUENCE [LARGE SCALE GENOMIC DNA]</scope>
    <source>
        <strain evidence="12 14">12_S12</strain>
        <strain evidence="11 13">20_S20</strain>
    </source>
</reference>
<comment type="caution">
    <text evidence="11">The sequence shown here is derived from an EMBL/GenBank/DDBJ whole genome shotgun (WGS) entry which is preliminary data.</text>
</comment>
<dbReference type="InterPro" id="IPR008250">
    <property type="entry name" value="ATPase_P-typ_transduc_dom_A_sf"/>
</dbReference>
<evidence type="ECO:0000313" key="14">
    <source>
        <dbReference type="Proteomes" id="UP000287962"/>
    </source>
</evidence>
<dbReference type="InterPro" id="IPR018303">
    <property type="entry name" value="ATPase_P-typ_P_site"/>
</dbReference>
<dbReference type="SUPFAM" id="SSF81653">
    <property type="entry name" value="Calcium ATPase, transduction domain A"/>
    <property type="match status" value="1"/>
</dbReference>
<dbReference type="InterPro" id="IPR004014">
    <property type="entry name" value="ATPase_P-typ_cation-transptr_N"/>
</dbReference>
<dbReference type="PROSITE" id="PS00154">
    <property type="entry name" value="ATPASE_E1_E2"/>
    <property type="match status" value="1"/>
</dbReference>
<protein>
    <submittedName>
        <fullName evidence="11">HAD family hydrolase</fullName>
    </submittedName>
</protein>
<dbReference type="PRINTS" id="PR00120">
    <property type="entry name" value="HATPASE"/>
</dbReference>
<evidence type="ECO:0000256" key="8">
    <source>
        <dbReference type="ARBA" id="ARBA00023136"/>
    </source>
</evidence>
<feature type="transmembrane region" description="Helical" evidence="9">
    <location>
        <begin position="244"/>
        <end position="271"/>
    </location>
</feature>
<dbReference type="Pfam" id="PF00122">
    <property type="entry name" value="E1-E2_ATPase"/>
    <property type="match status" value="1"/>
</dbReference>
<dbReference type="SFLD" id="SFLDS00003">
    <property type="entry name" value="Haloacid_Dehalogenase"/>
    <property type="match status" value="1"/>
</dbReference>
<evidence type="ECO:0000313" key="11">
    <source>
        <dbReference type="EMBL" id="RTH31864.1"/>
    </source>
</evidence>
<dbReference type="InterPro" id="IPR023299">
    <property type="entry name" value="ATPase_P-typ_cyto_dom_N"/>
</dbReference>
<feature type="domain" description="Cation-transporting P-type ATPase N-terminal" evidence="10">
    <location>
        <begin position="2"/>
        <end position="57"/>
    </location>
</feature>
<keyword evidence="3 9" id="KW-0812">Transmembrane</keyword>
<keyword evidence="14" id="KW-1185">Reference proteome</keyword>
<dbReference type="InterPro" id="IPR044492">
    <property type="entry name" value="P_typ_ATPase_HD_dom"/>
</dbReference>
<evidence type="ECO:0000256" key="3">
    <source>
        <dbReference type="ARBA" id="ARBA00022692"/>
    </source>
</evidence>
<evidence type="ECO:0000256" key="1">
    <source>
        <dbReference type="ARBA" id="ARBA00004141"/>
    </source>
</evidence>
<dbReference type="GO" id="GO:0005524">
    <property type="term" value="F:ATP binding"/>
    <property type="evidence" value="ECO:0007669"/>
    <property type="project" value="UniProtKB-KW"/>
</dbReference>
<evidence type="ECO:0000256" key="2">
    <source>
        <dbReference type="ARBA" id="ARBA00005675"/>
    </source>
</evidence>
<dbReference type="AlphaFoldDB" id="A0A430S879"/>
<feature type="transmembrane region" description="Helical" evidence="9">
    <location>
        <begin position="599"/>
        <end position="624"/>
    </location>
</feature>
<dbReference type="InterPro" id="IPR023298">
    <property type="entry name" value="ATPase_P-typ_TM_dom_sf"/>
</dbReference>
<dbReference type="NCBIfam" id="TIGR01494">
    <property type="entry name" value="ATPase_P-type"/>
    <property type="match status" value="2"/>
</dbReference>